<name>A0ACA7P9V3_9PSED</name>
<keyword evidence="1" id="KW-0067">ATP-binding</keyword>
<reference evidence="1 2" key="1">
    <citation type="journal article" date="2014" name="Genome Announc.">
        <title>Complete Genome Sequence of Pseudomonas sp. Strain TKP, Isolated from a gamma-Hexachlorocyclohexane-Degrading Mixed Culture.</title>
        <authorList>
            <person name="Ohtsubo Y."/>
            <person name="Kishida K."/>
            <person name="Sato T."/>
            <person name="Tabata M."/>
            <person name="Kawasumi T."/>
            <person name="Ogura Y."/>
            <person name="Hayashi T."/>
            <person name="Tsuda M."/>
            <person name="Nagata Y."/>
        </authorList>
    </citation>
    <scope>NUCLEOTIDE SEQUENCE [LARGE SCALE GENOMIC DNA]</scope>
    <source>
        <strain evidence="1 2">TKP</strain>
    </source>
</reference>
<protein>
    <submittedName>
        <fullName evidence="1">ABC transporter ATP-binding protein</fullName>
    </submittedName>
</protein>
<accession>A0ACA7P9V3</accession>
<gene>
    <name evidence="1" type="ORF">U771_21305</name>
</gene>
<proteinExistence type="predicted"/>
<evidence type="ECO:0000313" key="2">
    <source>
        <dbReference type="Proteomes" id="UP000018725"/>
    </source>
</evidence>
<dbReference type="Proteomes" id="UP000018725">
    <property type="component" value="Chromosome"/>
</dbReference>
<dbReference type="EMBL" id="CP006852">
    <property type="protein sequence ID" value="AHC36766.1"/>
    <property type="molecule type" value="Genomic_DNA"/>
</dbReference>
<keyword evidence="2" id="KW-1185">Reference proteome</keyword>
<evidence type="ECO:0000313" key="1">
    <source>
        <dbReference type="EMBL" id="AHC36766.1"/>
    </source>
</evidence>
<organism evidence="1 2">
    <name type="scientific">Pseudomonas gorinensis</name>
    <dbReference type="NCBI Taxonomy" id="3240790"/>
    <lineage>
        <taxon>Bacteria</taxon>
        <taxon>Pseudomonadati</taxon>
        <taxon>Pseudomonadota</taxon>
        <taxon>Gammaproteobacteria</taxon>
        <taxon>Pseudomonadales</taxon>
        <taxon>Pseudomonadaceae</taxon>
        <taxon>Pseudomonas</taxon>
    </lineage>
</organism>
<keyword evidence="1" id="KW-0547">Nucleotide-binding</keyword>
<sequence>MKSLLVCFTIASDRQPRNTAFMSALIETRALTRMDERRQVPLLQPTDFSLKRADRVSITGTSGSGKSVFLRALALLDAPSSGQVLWNGQPISNAQIPHYRSHISYLSQRPALIDGTVEDNLRFPFSLKTLRQRHFEPAAVIALLGHAGKSPDFLAKNAGDLSGGEAQVMSLIRTLQLNPEVLLLDEPTAALDPASSREVEALIDAWFAADNARAYIWVSHDLDQARRMSDIHLHMSAGVLSGAAQP</sequence>